<dbReference type="InterPro" id="IPR000485">
    <property type="entry name" value="AsnC-type_HTH_dom"/>
</dbReference>
<dbReference type="InterPro" id="IPR036388">
    <property type="entry name" value="WH-like_DNA-bd_sf"/>
</dbReference>
<dbReference type="InterPro" id="IPR036390">
    <property type="entry name" value="WH_DNA-bd_sf"/>
</dbReference>
<dbReference type="InterPro" id="IPR019887">
    <property type="entry name" value="Tscrpt_reg_AsnC/Lrp_C"/>
</dbReference>
<evidence type="ECO:0000259" key="4">
    <source>
        <dbReference type="PROSITE" id="PS50956"/>
    </source>
</evidence>
<dbReference type="Gene3D" id="3.30.70.920">
    <property type="match status" value="1"/>
</dbReference>
<dbReference type="GO" id="GO:0005829">
    <property type="term" value="C:cytosol"/>
    <property type="evidence" value="ECO:0007669"/>
    <property type="project" value="TreeGrafter"/>
</dbReference>
<dbReference type="Pfam" id="PF01037">
    <property type="entry name" value="AsnC_trans_reg"/>
    <property type="match status" value="1"/>
</dbReference>
<dbReference type="InterPro" id="IPR019888">
    <property type="entry name" value="Tscrpt_reg_AsnC-like"/>
</dbReference>
<keyword evidence="1" id="KW-0805">Transcription regulation</keyword>
<feature type="domain" description="HTH asnC-type" evidence="4">
    <location>
        <begin position="7"/>
        <end position="69"/>
    </location>
</feature>
<dbReference type="SUPFAM" id="SSF54909">
    <property type="entry name" value="Dimeric alpha+beta barrel"/>
    <property type="match status" value="1"/>
</dbReference>
<evidence type="ECO:0000313" key="5">
    <source>
        <dbReference type="EMBL" id="TDS85664.1"/>
    </source>
</evidence>
<dbReference type="GO" id="GO:0043200">
    <property type="term" value="P:response to amino acid"/>
    <property type="evidence" value="ECO:0007669"/>
    <property type="project" value="TreeGrafter"/>
</dbReference>
<dbReference type="PROSITE" id="PS50956">
    <property type="entry name" value="HTH_ASNC_2"/>
    <property type="match status" value="1"/>
</dbReference>
<reference evidence="5 6" key="1">
    <citation type="submission" date="2019-03" db="EMBL/GenBank/DDBJ databases">
        <title>Genomic Encyclopedia of Type Strains, Phase III (KMG-III): the genomes of soil and plant-associated and newly described type strains.</title>
        <authorList>
            <person name="Whitman W."/>
        </authorList>
    </citation>
    <scope>NUCLEOTIDE SEQUENCE [LARGE SCALE GENOMIC DNA]</scope>
    <source>
        <strain evidence="5 6">DSM 27373</strain>
    </source>
</reference>
<dbReference type="GO" id="GO:0043565">
    <property type="term" value="F:sequence-specific DNA binding"/>
    <property type="evidence" value="ECO:0007669"/>
    <property type="project" value="InterPro"/>
</dbReference>
<evidence type="ECO:0000313" key="6">
    <source>
        <dbReference type="Proteomes" id="UP000294506"/>
    </source>
</evidence>
<keyword evidence="2" id="KW-0238">DNA-binding</keyword>
<dbReference type="InterPro" id="IPR011008">
    <property type="entry name" value="Dimeric_a/b-barrel"/>
</dbReference>
<sequence length="146" mass="16164">MMYMPRLTDLDRRLISALRKDGRAPVAALAEQLGVARATVTSRIEKLKAQGVIVGFSVRVHDHNETGEVRAISFIEVVGRTTDHVIAELRGFPEIMALHTTNGGWDLVAEISCENLRDFDEVLRRVRGIKGVVNSETSLLLSSVVR</sequence>
<protein>
    <submittedName>
        <fullName evidence="5">AsnC family transcriptional regulator</fullName>
    </submittedName>
</protein>
<dbReference type="Gene3D" id="1.10.10.10">
    <property type="entry name" value="Winged helix-like DNA-binding domain superfamily/Winged helix DNA-binding domain"/>
    <property type="match status" value="1"/>
</dbReference>
<dbReference type="PANTHER" id="PTHR30154:SF53">
    <property type="entry name" value="HTH-TYPE TRANSCRIPTIONAL REGULATOR LRPC"/>
    <property type="match status" value="1"/>
</dbReference>
<dbReference type="Pfam" id="PF13404">
    <property type="entry name" value="HTH_AsnC-type"/>
    <property type="match status" value="1"/>
</dbReference>
<dbReference type="PANTHER" id="PTHR30154">
    <property type="entry name" value="LEUCINE-RESPONSIVE REGULATORY PROTEIN"/>
    <property type="match status" value="1"/>
</dbReference>
<dbReference type="EMBL" id="SOAN01000005">
    <property type="protein sequence ID" value="TDS85664.1"/>
    <property type="molecule type" value="Genomic_DNA"/>
</dbReference>
<dbReference type="SMART" id="SM00344">
    <property type="entry name" value="HTH_ASNC"/>
    <property type="match status" value="1"/>
</dbReference>
<evidence type="ECO:0000256" key="1">
    <source>
        <dbReference type="ARBA" id="ARBA00023015"/>
    </source>
</evidence>
<keyword evidence="3" id="KW-0804">Transcription</keyword>
<name>A0A4R7G2T0_9MICC</name>
<keyword evidence="6" id="KW-1185">Reference proteome</keyword>
<proteinExistence type="predicted"/>
<comment type="caution">
    <text evidence="5">The sequence shown here is derived from an EMBL/GenBank/DDBJ whole genome shotgun (WGS) entry which is preliminary data.</text>
</comment>
<organism evidence="5 6">
    <name type="scientific">Nesterenkonia aurantiaca</name>
    <dbReference type="NCBI Taxonomy" id="1436010"/>
    <lineage>
        <taxon>Bacteria</taxon>
        <taxon>Bacillati</taxon>
        <taxon>Actinomycetota</taxon>
        <taxon>Actinomycetes</taxon>
        <taxon>Micrococcales</taxon>
        <taxon>Micrococcaceae</taxon>
        <taxon>Nesterenkonia</taxon>
    </lineage>
</organism>
<dbReference type="PRINTS" id="PR00033">
    <property type="entry name" value="HTHASNC"/>
</dbReference>
<accession>A0A4R7G2T0</accession>
<dbReference type="AlphaFoldDB" id="A0A4R7G2T0"/>
<evidence type="ECO:0000256" key="2">
    <source>
        <dbReference type="ARBA" id="ARBA00023125"/>
    </source>
</evidence>
<dbReference type="SUPFAM" id="SSF46785">
    <property type="entry name" value="Winged helix' DNA-binding domain"/>
    <property type="match status" value="1"/>
</dbReference>
<dbReference type="Proteomes" id="UP000294506">
    <property type="component" value="Unassembled WGS sequence"/>
</dbReference>
<evidence type="ECO:0000256" key="3">
    <source>
        <dbReference type="ARBA" id="ARBA00023163"/>
    </source>
</evidence>
<gene>
    <name evidence="5" type="ORF">EV640_1055</name>
</gene>